<dbReference type="InterPro" id="IPR027434">
    <property type="entry name" value="Homing_endonucl"/>
</dbReference>
<dbReference type="SUPFAM" id="SSF55608">
    <property type="entry name" value="Homing endonucleases"/>
    <property type="match status" value="1"/>
</dbReference>
<organism evidence="2 3">
    <name type="scientific">Aneurinibacillus aneurinilyticus</name>
    <name type="common">Bacillus aneurinolyticus</name>
    <dbReference type="NCBI Taxonomy" id="1391"/>
    <lineage>
        <taxon>Bacteria</taxon>
        <taxon>Bacillati</taxon>
        <taxon>Bacillota</taxon>
        <taxon>Bacilli</taxon>
        <taxon>Bacillales</taxon>
        <taxon>Paenibacillaceae</taxon>
        <taxon>Aneurinibacillus group</taxon>
        <taxon>Aneurinibacillus</taxon>
    </lineage>
</organism>
<dbReference type="RefSeq" id="WP_168975902.1">
    <property type="nucleotide sequence ID" value="NZ_JABAGO010000038.1"/>
</dbReference>
<evidence type="ECO:0000313" key="3">
    <source>
        <dbReference type="Proteomes" id="UP000561326"/>
    </source>
</evidence>
<comment type="caution">
    <text evidence="2">The sequence shown here is derived from an EMBL/GenBank/DDBJ whole genome shotgun (WGS) entry which is preliminary data.</text>
</comment>
<feature type="domain" description="Homing endonuclease LAGLIDADG" evidence="1">
    <location>
        <begin position="16"/>
        <end position="186"/>
    </location>
</feature>
<name>A0A848D276_ANEAE</name>
<sequence>MRELFKELNLSGEFIEHMIGLLLGDGYFSNQNKCKYSSQFIVTNVNPSYIYALSKLFTEEGIDHIVKIKEKKGSFPGSKMSSSIYTKFYVTFAEFERKWYETRSDGTHFKVVPADLKLTPISLLQWYIGDGYLVNLKGEPQRVQFCTERYTDDEIVFLRDCFLRDFDLDIQIDWSRRRLRIPKRKLNDFFEILPECPSDFKSELGYKWA</sequence>
<dbReference type="Pfam" id="PF03161">
    <property type="entry name" value="LAGLIDADG_2"/>
    <property type="match status" value="1"/>
</dbReference>
<dbReference type="Gene3D" id="3.10.28.10">
    <property type="entry name" value="Homing endonucleases"/>
    <property type="match status" value="2"/>
</dbReference>
<protein>
    <recommendedName>
        <fullName evidence="1">Homing endonuclease LAGLIDADG domain-containing protein</fullName>
    </recommendedName>
</protein>
<accession>A0A848D276</accession>
<evidence type="ECO:0000313" key="2">
    <source>
        <dbReference type="EMBL" id="NMF00027.1"/>
    </source>
</evidence>
<dbReference type="InterPro" id="IPR004860">
    <property type="entry name" value="LAGLIDADG_dom"/>
</dbReference>
<dbReference type="GO" id="GO:0004519">
    <property type="term" value="F:endonuclease activity"/>
    <property type="evidence" value="ECO:0007669"/>
    <property type="project" value="InterPro"/>
</dbReference>
<dbReference type="AlphaFoldDB" id="A0A848D276"/>
<reference evidence="2 3" key="1">
    <citation type="submission" date="2020-04" db="EMBL/GenBank/DDBJ databases">
        <authorList>
            <person name="Hitch T.C.A."/>
            <person name="Wylensek D."/>
            <person name="Clavel T."/>
        </authorList>
    </citation>
    <scope>NUCLEOTIDE SEQUENCE [LARGE SCALE GENOMIC DNA]</scope>
    <source>
        <strain evidence="2 3">WB01_D5_05</strain>
    </source>
</reference>
<evidence type="ECO:0000259" key="1">
    <source>
        <dbReference type="Pfam" id="PF03161"/>
    </source>
</evidence>
<dbReference type="Proteomes" id="UP000561326">
    <property type="component" value="Unassembled WGS sequence"/>
</dbReference>
<proteinExistence type="predicted"/>
<dbReference type="EMBL" id="JABAGO010000038">
    <property type="protein sequence ID" value="NMF00027.1"/>
    <property type="molecule type" value="Genomic_DNA"/>
</dbReference>
<gene>
    <name evidence="2" type="ORF">HF838_17480</name>
</gene>